<dbReference type="PANTHER" id="PTHR19303">
    <property type="entry name" value="TRANSPOSON"/>
    <property type="match status" value="1"/>
</dbReference>
<evidence type="ECO:0000313" key="3">
    <source>
        <dbReference type="EMBL" id="KAF0416232.1"/>
    </source>
</evidence>
<feature type="region of interest" description="Disordered" evidence="1">
    <location>
        <begin position="1"/>
        <end position="23"/>
    </location>
</feature>
<gene>
    <name evidence="3" type="ORF">F8M41_007499</name>
</gene>
<feature type="compositionally biased region" description="Polar residues" evidence="1">
    <location>
        <begin position="334"/>
        <end position="344"/>
    </location>
</feature>
<dbReference type="InterPro" id="IPR050863">
    <property type="entry name" value="CenT-Element_Derived"/>
</dbReference>
<feature type="compositionally biased region" description="Low complexity" evidence="1">
    <location>
        <begin position="280"/>
        <end position="290"/>
    </location>
</feature>
<proteinExistence type="predicted"/>
<feature type="domain" description="DDE-1" evidence="2">
    <location>
        <begin position="1"/>
        <end position="31"/>
    </location>
</feature>
<dbReference type="GO" id="GO:0005634">
    <property type="term" value="C:nucleus"/>
    <property type="evidence" value="ECO:0007669"/>
    <property type="project" value="TreeGrafter"/>
</dbReference>
<feature type="compositionally biased region" description="Basic and acidic residues" evidence="1">
    <location>
        <begin position="58"/>
        <end position="77"/>
    </location>
</feature>
<dbReference type="AlphaFoldDB" id="A0A8H3X5M2"/>
<dbReference type="Pfam" id="PF03184">
    <property type="entry name" value="DDE_1"/>
    <property type="match status" value="2"/>
</dbReference>
<dbReference type="InterPro" id="IPR004875">
    <property type="entry name" value="DDE_SF_endonuclease_dom"/>
</dbReference>
<dbReference type="OrthoDB" id="2443841at2759"/>
<evidence type="ECO:0000256" key="1">
    <source>
        <dbReference type="SAM" id="MobiDB-lite"/>
    </source>
</evidence>
<feature type="domain" description="DDE-1" evidence="2">
    <location>
        <begin position="395"/>
        <end position="479"/>
    </location>
</feature>
<dbReference type="PANTHER" id="PTHR19303:SF73">
    <property type="entry name" value="PROTEIN PDC2"/>
    <property type="match status" value="1"/>
</dbReference>
<accession>A0A8H3X5M2</accession>
<dbReference type="GO" id="GO:0003677">
    <property type="term" value="F:DNA binding"/>
    <property type="evidence" value="ECO:0007669"/>
    <property type="project" value="TreeGrafter"/>
</dbReference>
<feature type="compositionally biased region" description="Low complexity" evidence="1">
    <location>
        <begin position="359"/>
        <end position="382"/>
    </location>
</feature>
<reference evidence="3 4" key="1">
    <citation type="journal article" date="2019" name="Environ. Microbiol.">
        <title>At the nexus of three kingdoms: the genome of the mycorrhizal fungus Gigaspora margarita provides insights into plant, endobacterial and fungal interactions.</title>
        <authorList>
            <person name="Venice F."/>
            <person name="Ghignone S."/>
            <person name="Salvioli di Fossalunga A."/>
            <person name="Amselem J."/>
            <person name="Novero M."/>
            <person name="Xianan X."/>
            <person name="Sedzielewska Toro K."/>
            <person name="Morin E."/>
            <person name="Lipzen A."/>
            <person name="Grigoriev I.V."/>
            <person name="Henrissat B."/>
            <person name="Martin F.M."/>
            <person name="Bonfante P."/>
        </authorList>
    </citation>
    <scope>NUCLEOTIDE SEQUENCE [LARGE SCALE GENOMIC DNA]</scope>
    <source>
        <strain evidence="3 4">BEG34</strain>
    </source>
</reference>
<evidence type="ECO:0000259" key="2">
    <source>
        <dbReference type="Pfam" id="PF03184"/>
    </source>
</evidence>
<feature type="compositionally biased region" description="Low complexity" evidence="1">
    <location>
        <begin position="299"/>
        <end position="314"/>
    </location>
</feature>
<feature type="compositionally biased region" description="Low complexity" evidence="1">
    <location>
        <begin position="160"/>
        <end position="176"/>
    </location>
</feature>
<feature type="region of interest" description="Disordered" evidence="1">
    <location>
        <begin position="142"/>
        <end position="191"/>
    </location>
</feature>
<feature type="region of interest" description="Disordered" evidence="1">
    <location>
        <begin position="205"/>
        <end position="383"/>
    </location>
</feature>
<feature type="compositionally biased region" description="Polar residues" evidence="1">
    <location>
        <begin position="206"/>
        <end position="216"/>
    </location>
</feature>
<comment type="caution">
    <text evidence="3">The sequence shown here is derived from an EMBL/GenBank/DDBJ whole genome shotgun (WGS) entry which is preliminary data.</text>
</comment>
<keyword evidence="4" id="KW-1185">Reference proteome</keyword>
<sequence length="590" mass="65988">MLAANATGSEKLKPMVIGKSNNPHCFKKVKSRVALPSFVNWKKDNENSNRGRGRGRGRSRESERGRGRGHGREHESSEYNSSDSETDDMDNNNDKMDFVDISDITCDNYNRQRIFITFFRPFYCCGASSSHNHSISLGNNNSDSPGLGNVISSDNSRGTSPNDSNSRNRSVSSEDNGSNSPNYNRGRDRDRGRSLALLTKFITGHNHGSNRSISPEDNSDYSYGISLEDNNNNSTRHNHSSSHNISPEDNGSNCRSRGHGMSSKNNNTDSPSHNRGRSLSISSDNNSDNNPGRNHDRSLSISSDDNSCSSSRGISPEDDGSNSLGYNHGHNHAMSPSRNSSNSPDHNRGRSHDTSENGSNSPRNMSPDNNNSNRDMSPNNDDNTCRACKRGFLNNDNNNNSNIDIHLLPPHTTVHLQPMDAGIINNFKLKYKKFYSQELIRRFECNSINKNKKLNVLEAIQFISDACKGVTQQTIHNCWKKTEIVDTISGLTAYVNDNEVVPTEEFLDDEQIVELATQTAEFDSSSSDEELVLISHKKGLEALTTFIDYFGQQTDAEFKIEDLRTLKKYNNIVRRKYLANMKQKTLENFF</sequence>
<name>A0A8H3X5M2_GIGMA</name>
<evidence type="ECO:0000313" key="4">
    <source>
        <dbReference type="Proteomes" id="UP000439903"/>
    </source>
</evidence>
<organism evidence="3 4">
    <name type="scientific">Gigaspora margarita</name>
    <dbReference type="NCBI Taxonomy" id="4874"/>
    <lineage>
        <taxon>Eukaryota</taxon>
        <taxon>Fungi</taxon>
        <taxon>Fungi incertae sedis</taxon>
        <taxon>Mucoromycota</taxon>
        <taxon>Glomeromycotina</taxon>
        <taxon>Glomeromycetes</taxon>
        <taxon>Diversisporales</taxon>
        <taxon>Gigasporaceae</taxon>
        <taxon>Gigaspora</taxon>
    </lineage>
</organism>
<dbReference type="Proteomes" id="UP000439903">
    <property type="component" value="Unassembled WGS sequence"/>
</dbReference>
<feature type="compositionally biased region" description="Polar residues" evidence="1">
    <location>
        <begin position="262"/>
        <end position="279"/>
    </location>
</feature>
<feature type="compositionally biased region" description="Polar residues" evidence="1">
    <location>
        <begin position="142"/>
        <end position="159"/>
    </location>
</feature>
<feature type="region of interest" description="Disordered" evidence="1">
    <location>
        <begin position="39"/>
        <end position="94"/>
    </location>
</feature>
<feature type="compositionally biased region" description="Basic and acidic residues" evidence="1">
    <location>
        <begin position="345"/>
        <end position="355"/>
    </location>
</feature>
<protein>
    <submittedName>
        <fullName evidence="3">CENP-b protein 1</fullName>
    </submittedName>
</protein>
<dbReference type="EMBL" id="WTPW01001758">
    <property type="protein sequence ID" value="KAF0416232.1"/>
    <property type="molecule type" value="Genomic_DNA"/>
</dbReference>
<feature type="compositionally biased region" description="Low complexity" evidence="1">
    <location>
        <begin position="230"/>
        <end position="245"/>
    </location>
</feature>